<dbReference type="KEGG" id="paco:AACT_1071"/>
<name>A0A6M8EMR7_9BACT</name>
<evidence type="ECO:0000313" key="1">
    <source>
        <dbReference type="EMBL" id="QKE28261.1"/>
    </source>
</evidence>
<proteinExistence type="predicted"/>
<dbReference type="Proteomes" id="UP000503483">
    <property type="component" value="Chromosome"/>
</dbReference>
<evidence type="ECO:0000313" key="2">
    <source>
        <dbReference type="Proteomes" id="UP000503483"/>
    </source>
</evidence>
<gene>
    <name evidence="1" type="ORF">AACT_1071</name>
</gene>
<dbReference type="EMBL" id="CP042652">
    <property type="protein sequence ID" value="QKE28261.1"/>
    <property type="molecule type" value="Genomic_DNA"/>
</dbReference>
<sequence length="92" mass="10969">MNISQLKKITILEDHKQYKFTVLFKDLTALKNVDLEDSLNTLIAYYEIEEDVYWDEICIYQITNEEELSLKKKGFKEPCIISKYKNEIVKLT</sequence>
<keyword evidence="2" id="KW-1185">Reference proteome</keyword>
<dbReference type="AlphaFoldDB" id="A0A6M8EMR7"/>
<organism evidence="1 2">
    <name type="scientific">Arcobacter acticola</name>
    <dbReference type="NCBI Taxonomy" id="1849015"/>
    <lineage>
        <taxon>Bacteria</taxon>
        <taxon>Pseudomonadati</taxon>
        <taxon>Campylobacterota</taxon>
        <taxon>Epsilonproteobacteria</taxon>
        <taxon>Campylobacterales</taxon>
        <taxon>Arcobacteraceae</taxon>
        <taxon>Arcobacter</taxon>
    </lineage>
</organism>
<reference evidence="1 2" key="1">
    <citation type="submission" date="2019-08" db="EMBL/GenBank/DDBJ databases">
        <title>Complete genome sequence of Arcobacter acticola.</title>
        <authorList>
            <person name="Miller W."/>
        </authorList>
    </citation>
    <scope>NUCLEOTIDE SEQUENCE [LARGE SCALE GENOMIC DNA]</scope>
    <source>
        <strain evidence="1 2">KCTC 52212</strain>
    </source>
</reference>
<dbReference type="RefSeq" id="WP_172125684.1">
    <property type="nucleotide sequence ID" value="NZ_CP042652.1"/>
</dbReference>
<accession>A0A6M8EMR7</accession>
<protein>
    <submittedName>
        <fullName evidence="1">Uncharacterized protein</fullName>
    </submittedName>
</protein>